<proteinExistence type="predicted"/>
<evidence type="ECO:0008006" key="4">
    <source>
        <dbReference type="Google" id="ProtNLM"/>
    </source>
</evidence>
<accession>A0ABP6I5A5</accession>
<evidence type="ECO:0000313" key="2">
    <source>
        <dbReference type="EMBL" id="GAA2846085.1"/>
    </source>
</evidence>
<comment type="caution">
    <text evidence="2">The sequence shown here is derived from an EMBL/GenBank/DDBJ whole genome shotgun (WGS) entry which is preliminary data.</text>
</comment>
<evidence type="ECO:0000256" key="1">
    <source>
        <dbReference type="SAM" id="MobiDB-lite"/>
    </source>
</evidence>
<feature type="region of interest" description="Disordered" evidence="1">
    <location>
        <begin position="1"/>
        <end position="42"/>
    </location>
</feature>
<dbReference type="Gene3D" id="3.40.630.30">
    <property type="match status" value="1"/>
</dbReference>
<gene>
    <name evidence="2" type="ORF">GCM10010517_02690</name>
</gene>
<protein>
    <recommendedName>
        <fullName evidence="4">N-acetyltransferase domain-containing protein</fullName>
    </recommendedName>
</protein>
<dbReference type="SUPFAM" id="SSF55729">
    <property type="entry name" value="Acyl-CoA N-acyltransferases (Nat)"/>
    <property type="match status" value="1"/>
</dbReference>
<dbReference type="EMBL" id="BAAAVI010000001">
    <property type="protein sequence ID" value="GAA2846085.1"/>
    <property type="molecule type" value="Genomic_DNA"/>
</dbReference>
<dbReference type="Pfam" id="PF13444">
    <property type="entry name" value="Acetyltransf_5"/>
    <property type="match status" value="1"/>
</dbReference>
<feature type="compositionally biased region" description="Basic and acidic residues" evidence="1">
    <location>
        <begin position="1"/>
        <end position="12"/>
    </location>
</feature>
<dbReference type="RefSeq" id="WP_344966872.1">
    <property type="nucleotide sequence ID" value="NZ_BAAAVI010000001.1"/>
</dbReference>
<dbReference type="InterPro" id="IPR016181">
    <property type="entry name" value="Acyl_CoA_acyltransferase"/>
</dbReference>
<sequence>MRNDDATARVHDQQGSQSTDASPETVRLEIRPPSPRGTSFGVEPWQCEIRSFRGEVIYENGRFPHFRREDGEFDDADEHDGRAYHVLARLRATGQLIASARIAPAESLAPSKVMALDQSAATRLLRSEQLRQSDVLEGARWVVHPRHRGQSIGRLLVVASNVLARQLQRKLIWVLAGTAAGQDALLRHFGFWEASPDRHSMPEVGDAVKLLACRPEQLLHRHAELAMQVAPAVNDELARIYPGRQSSPVDHGDHNEPETWRTGRRRPA</sequence>
<keyword evidence="3" id="KW-1185">Reference proteome</keyword>
<evidence type="ECO:0000313" key="3">
    <source>
        <dbReference type="Proteomes" id="UP001500831"/>
    </source>
</evidence>
<dbReference type="Proteomes" id="UP001500831">
    <property type="component" value="Unassembled WGS sequence"/>
</dbReference>
<feature type="compositionally biased region" description="Basic and acidic residues" evidence="1">
    <location>
        <begin position="250"/>
        <end position="261"/>
    </location>
</feature>
<name>A0ABP6I5A5_9ACTN</name>
<organism evidence="2 3">
    <name type="scientific">Streptosporangium fragile</name>
    <dbReference type="NCBI Taxonomy" id="46186"/>
    <lineage>
        <taxon>Bacteria</taxon>
        <taxon>Bacillati</taxon>
        <taxon>Actinomycetota</taxon>
        <taxon>Actinomycetes</taxon>
        <taxon>Streptosporangiales</taxon>
        <taxon>Streptosporangiaceae</taxon>
        <taxon>Streptosporangium</taxon>
    </lineage>
</organism>
<feature type="region of interest" description="Disordered" evidence="1">
    <location>
        <begin position="242"/>
        <end position="268"/>
    </location>
</feature>
<feature type="compositionally biased region" description="Polar residues" evidence="1">
    <location>
        <begin position="13"/>
        <end position="22"/>
    </location>
</feature>
<reference evidence="3" key="1">
    <citation type="journal article" date="2019" name="Int. J. Syst. Evol. Microbiol.">
        <title>The Global Catalogue of Microorganisms (GCM) 10K type strain sequencing project: providing services to taxonomists for standard genome sequencing and annotation.</title>
        <authorList>
            <consortium name="The Broad Institute Genomics Platform"/>
            <consortium name="The Broad Institute Genome Sequencing Center for Infectious Disease"/>
            <person name="Wu L."/>
            <person name="Ma J."/>
        </authorList>
    </citation>
    <scope>NUCLEOTIDE SEQUENCE [LARGE SCALE GENOMIC DNA]</scope>
    <source>
        <strain evidence="3">JCM 6242</strain>
    </source>
</reference>